<dbReference type="GO" id="GO:0033744">
    <property type="term" value="F:L-methionine:thioredoxin-disulfide S-oxidoreductase activity"/>
    <property type="evidence" value="ECO:0007669"/>
    <property type="project" value="RHEA"/>
</dbReference>
<dbReference type="EMBL" id="FQUO01000001">
    <property type="protein sequence ID" value="SHE44914.1"/>
    <property type="molecule type" value="Genomic_DNA"/>
</dbReference>
<comment type="similarity">
    <text evidence="1 5">Belongs to the MsrA Met sulfoxide reductase family.</text>
</comment>
<dbReference type="OrthoDB" id="4174719at2"/>
<dbReference type="InterPro" id="IPR002569">
    <property type="entry name" value="Met_Sox_Rdtase_MsrA_dom"/>
</dbReference>
<evidence type="ECO:0000259" key="6">
    <source>
        <dbReference type="Pfam" id="PF01625"/>
    </source>
</evidence>
<sequence>MEQAILAGGCFWGMEELIRELPGVQATRVGYTGGDVPHATYRNHGTHAEGIKISFDPNIMSYRKLLEFFFQIHNPTTRNRQGNDIGMSYRSAIYYLDEAQKATAQQLIAEMNASGIWPGPIVTEVAPAGDFWDAEEEHQAYLQKHPHGYTCHYVRPEWQLKETKTA</sequence>
<accession>A0A1M4TKM6</accession>
<feature type="active site" evidence="5">
    <location>
        <position position="10"/>
    </location>
</feature>
<reference evidence="7 8" key="1">
    <citation type="submission" date="2016-11" db="EMBL/GenBank/DDBJ databases">
        <authorList>
            <person name="Jaros S."/>
            <person name="Januszkiewicz K."/>
            <person name="Wedrychowicz H."/>
        </authorList>
    </citation>
    <scope>NUCLEOTIDE SEQUENCE [LARGE SCALE GENOMIC DNA]</scope>
    <source>
        <strain evidence="7 8">DSM 26897</strain>
    </source>
</reference>
<proteinExistence type="inferred from homology"/>
<organism evidence="7 8">
    <name type="scientific">Cnuella takakiae</name>
    <dbReference type="NCBI Taxonomy" id="1302690"/>
    <lineage>
        <taxon>Bacteria</taxon>
        <taxon>Pseudomonadati</taxon>
        <taxon>Bacteroidota</taxon>
        <taxon>Chitinophagia</taxon>
        <taxon>Chitinophagales</taxon>
        <taxon>Chitinophagaceae</taxon>
        <taxon>Cnuella</taxon>
    </lineage>
</organism>
<comment type="catalytic activity">
    <reaction evidence="4 5">
        <text>[thioredoxin]-disulfide + L-methionine + H2O = L-methionine (S)-S-oxide + [thioredoxin]-dithiol</text>
        <dbReference type="Rhea" id="RHEA:19993"/>
        <dbReference type="Rhea" id="RHEA-COMP:10698"/>
        <dbReference type="Rhea" id="RHEA-COMP:10700"/>
        <dbReference type="ChEBI" id="CHEBI:15377"/>
        <dbReference type="ChEBI" id="CHEBI:29950"/>
        <dbReference type="ChEBI" id="CHEBI:50058"/>
        <dbReference type="ChEBI" id="CHEBI:57844"/>
        <dbReference type="ChEBI" id="CHEBI:58772"/>
        <dbReference type="EC" id="1.8.4.11"/>
    </reaction>
</comment>
<dbReference type="EC" id="1.8.4.11" evidence="5"/>
<dbReference type="RefSeq" id="WP_073039417.1">
    <property type="nucleotide sequence ID" value="NZ_FQUO01000001.1"/>
</dbReference>
<dbReference type="Gene3D" id="3.30.1060.10">
    <property type="entry name" value="Peptide methionine sulphoxide reductase MsrA"/>
    <property type="match status" value="1"/>
</dbReference>
<dbReference type="Pfam" id="PF01625">
    <property type="entry name" value="PMSR"/>
    <property type="match status" value="1"/>
</dbReference>
<dbReference type="PANTHER" id="PTHR43774">
    <property type="entry name" value="PEPTIDE METHIONINE SULFOXIDE REDUCTASE"/>
    <property type="match status" value="1"/>
</dbReference>
<dbReference type="InterPro" id="IPR036509">
    <property type="entry name" value="Met_Sox_Rdtase_MsrA_sf"/>
</dbReference>
<evidence type="ECO:0000256" key="2">
    <source>
        <dbReference type="ARBA" id="ARBA00023002"/>
    </source>
</evidence>
<feature type="domain" description="Peptide methionine sulphoxide reductase MsrA" evidence="6">
    <location>
        <begin position="3"/>
        <end position="151"/>
    </location>
</feature>
<dbReference type="PANTHER" id="PTHR43774:SF1">
    <property type="entry name" value="PEPTIDE METHIONINE SULFOXIDE REDUCTASE MSRA 2"/>
    <property type="match status" value="1"/>
</dbReference>
<evidence type="ECO:0000313" key="8">
    <source>
        <dbReference type="Proteomes" id="UP000184368"/>
    </source>
</evidence>
<dbReference type="NCBIfam" id="TIGR00401">
    <property type="entry name" value="msrA"/>
    <property type="match status" value="1"/>
</dbReference>
<dbReference type="SUPFAM" id="SSF55068">
    <property type="entry name" value="Peptide methionine sulfoxide reductase"/>
    <property type="match status" value="1"/>
</dbReference>
<keyword evidence="2 5" id="KW-0560">Oxidoreductase</keyword>
<dbReference type="STRING" id="1302690.BUE76_01695"/>
<evidence type="ECO:0000313" key="7">
    <source>
        <dbReference type="EMBL" id="SHE44914.1"/>
    </source>
</evidence>
<comment type="catalytic activity">
    <reaction evidence="3 5">
        <text>L-methionyl-[protein] + [thioredoxin]-disulfide + H2O = L-methionyl-(S)-S-oxide-[protein] + [thioredoxin]-dithiol</text>
        <dbReference type="Rhea" id="RHEA:14217"/>
        <dbReference type="Rhea" id="RHEA-COMP:10698"/>
        <dbReference type="Rhea" id="RHEA-COMP:10700"/>
        <dbReference type="Rhea" id="RHEA-COMP:12313"/>
        <dbReference type="Rhea" id="RHEA-COMP:12315"/>
        <dbReference type="ChEBI" id="CHEBI:15377"/>
        <dbReference type="ChEBI" id="CHEBI:16044"/>
        <dbReference type="ChEBI" id="CHEBI:29950"/>
        <dbReference type="ChEBI" id="CHEBI:44120"/>
        <dbReference type="ChEBI" id="CHEBI:50058"/>
        <dbReference type="EC" id="1.8.4.11"/>
    </reaction>
</comment>
<evidence type="ECO:0000256" key="1">
    <source>
        <dbReference type="ARBA" id="ARBA00005591"/>
    </source>
</evidence>
<name>A0A1M4TKM6_9BACT</name>
<evidence type="ECO:0000256" key="5">
    <source>
        <dbReference type="HAMAP-Rule" id="MF_01401"/>
    </source>
</evidence>
<comment type="function">
    <text evidence="5">Has an important function as a repair enzyme for proteins that have been inactivated by oxidation. Catalyzes the reversible oxidation-reduction of methionine sulfoxide in proteins to methionine.</text>
</comment>
<evidence type="ECO:0000256" key="3">
    <source>
        <dbReference type="ARBA" id="ARBA00047806"/>
    </source>
</evidence>
<dbReference type="Proteomes" id="UP000184368">
    <property type="component" value="Unassembled WGS sequence"/>
</dbReference>
<dbReference type="GO" id="GO:0008113">
    <property type="term" value="F:peptide-methionine (S)-S-oxide reductase activity"/>
    <property type="evidence" value="ECO:0007669"/>
    <property type="project" value="UniProtKB-UniRule"/>
</dbReference>
<dbReference type="AlphaFoldDB" id="A0A1M4TKM6"/>
<evidence type="ECO:0000256" key="4">
    <source>
        <dbReference type="ARBA" id="ARBA00048782"/>
    </source>
</evidence>
<keyword evidence="8" id="KW-1185">Reference proteome</keyword>
<gene>
    <name evidence="5" type="primary">msrA</name>
    <name evidence="7" type="ORF">SAMN05444008_101427</name>
</gene>
<dbReference type="HAMAP" id="MF_01401">
    <property type="entry name" value="MsrA"/>
    <property type="match status" value="1"/>
</dbReference>
<dbReference type="FunFam" id="3.30.1060.10:FF:000005">
    <property type="entry name" value="Peptide methionine sulfoxide reductase MsrA"/>
    <property type="match status" value="1"/>
</dbReference>
<protein>
    <recommendedName>
        <fullName evidence="5">Peptide methionine sulfoxide reductase MsrA</fullName>
        <shortName evidence="5">Protein-methionine-S-oxide reductase</shortName>
        <ecNumber evidence="5">1.8.4.11</ecNumber>
    </recommendedName>
    <alternativeName>
        <fullName evidence="5">Peptide-methionine (S)-S-oxide reductase</fullName>
        <shortName evidence="5">Peptide Met(O) reductase</shortName>
    </alternativeName>
</protein>